<dbReference type="EMBL" id="JAAWWB010000001">
    <property type="protein sequence ID" value="KAG6791814.1"/>
    <property type="molecule type" value="Genomic_DNA"/>
</dbReference>
<dbReference type="PANTHER" id="PTHR47926">
    <property type="entry name" value="PENTATRICOPEPTIDE REPEAT-CONTAINING PROTEIN"/>
    <property type="match status" value="1"/>
</dbReference>
<evidence type="ECO:0000256" key="1">
    <source>
        <dbReference type="PROSITE-ProRule" id="PRU00708"/>
    </source>
</evidence>
<name>A0A8X8DH02_POPTO</name>
<gene>
    <name evidence="2" type="ORF">POTOM_000947</name>
</gene>
<dbReference type="GO" id="GO:0003723">
    <property type="term" value="F:RNA binding"/>
    <property type="evidence" value="ECO:0007669"/>
    <property type="project" value="InterPro"/>
</dbReference>
<dbReference type="Proteomes" id="UP000886885">
    <property type="component" value="Chromosome 1A"/>
</dbReference>
<feature type="repeat" description="PPR" evidence="1">
    <location>
        <begin position="46"/>
        <end position="80"/>
    </location>
</feature>
<protein>
    <recommendedName>
        <fullName evidence="4">Pentatricopeptide repeat-containing protein</fullName>
    </recommendedName>
</protein>
<dbReference type="InterPro" id="IPR046960">
    <property type="entry name" value="PPR_At4g14850-like_plant"/>
</dbReference>
<evidence type="ECO:0008006" key="4">
    <source>
        <dbReference type="Google" id="ProtNLM"/>
    </source>
</evidence>
<organism evidence="2 3">
    <name type="scientific">Populus tomentosa</name>
    <name type="common">Chinese white poplar</name>
    <dbReference type="NCBI Taxonomy" id="118781"/>
    <lineage>
        <taxon>Eukaryota</taxon>
        <taxon>Viridiplantae</taxon>
        <taxon>Streptophyta</taxon>
        <taxon>Embryophyta</taxon>
        <taxon>Tracheophyta</taxon>
        <taxon>Spermatophyta</taxon>
        <taxon>Magnoliopsida</taxon>
        <taxon>eudicotyledons</taxon>
        <taxon>Gunneridae</taxon>
        <taxon>Pentapetalae</taxon>
        <taxon>rosids</taxon>
        <taxon>fabids</taxon>
        <taxon>Malpighiales</taxon>
        <taxon>Salicaceae</taxon>
        <taxon>Saliceae</taxon>
        <taxon>Populus</taxon>
    </lineage>
</organism>
<dbReference type="GO" id="GO:0009451">
    <property type="term" value="P:RNA modification"/>
    <property type="evidence" value="ECO:0007669"/>
    <property type="project" value="InterPro"/>
</dbReference>
<dbReference type="AlphaFoldDB" id="A0A8X8DH02"/>
<dbReference type="InterPro" id="IPR002885">
    <property type="entry name" value="PPR_rpt"/>
</dbReference>
<reference evidence="2" key="1">
    <citation type="journal article" date="2020" name="bioRxiv">
        <title>Hybrid origin of Populus tomentosa Carr. identified through genome sequencing and phylogenomic analysis.</title>
        <authorList>
            <person name="An X."/>
            <person name="Gao K."/>
            <person name="Chen Z."/>
            <person name="Li J."/>
            <person name="Yang X."/>
            <person name="Yang X."/>
            <person name="Zhou J."/>
            <person name="Guo T."/>
            <person name="Zhao T."/>
            <person name="Huang S."/>
            <person name="Miao D."/>
            <person name="Khan W.U."/>
            <person name="Rao P."/>
            <person name="Ye M."/>
            <person name="Lei B."/>
            <person name="Liao W."/>
            <person name="Wang J."/>
            <person name="Ji L."/>
            <person name="Li Y."/>
            <person name="Guo B."/>
            <person name="Mustafa N.S."/>
            <person name="Li S."/>
            <person name="Yun Q."/>
            <person name="Keller S.R."/>
            <person name="Mao J."/>
            <person name="Zhang R."/>
            <person name="Strauss S.H."/>
        </authorList>
    </citation>
    <scope>NUCLEOTIDE SEQUENCE</scope>
    <source>
        <strain evidence="2">GM15</strain>
        <tissue evidence="2">Leaf</tissue>
    </source>
</reference>
<dbReference type="PANTHER" id="PTHR47926:SF347">
    <property type="entry name" value="PENTATRICOPEPTIDE REPEAT-CONTAINING PROTEIN"/>
    <property type="match status" value="1"/>
</dbReference>
<sequence>MHACIINGLNNLEPLLVRQILLSACNYHRRIDQYVHNILDHLRLPDPFTWGCTVRYFSQQGQFKEAFNLCAQMQRQGLCQAHLMNPLLNGVCQDHLQDGWNIDPRSNLMEFNFIWASEIWGFTTLHNNVEFGEIAAQRCFDLEPNATAYYSLLANIDSSAGGLRKLWKDKKLSRLSGCS</sequence>
<dbReference type="PROSITE" id="PS51375">
    <property type="entry name" value="PPR"/>
    <property type="match status" value="1"/>
</dbReference>
<accession>A0A8X8DH02</accession>
<evidence type="ECO:0000313" key="3">
    <source>
        <dbReference type="Proteomes" id="UP000886885"/>
    </source>
</evidence>
<proteinExistence type="predicted"/>
<evidence type="ECO:0000313" key="2">
    <source>
        <dbReference type="EMBL" id="KAG6791814.1"/>
    </source>
</evidence>
<dbReference type="OrthoDB" id="185373at2759"/>
<comment type="caution">
    <text evidence="2">The sequence shown here is derived from an EMBL/GenBank/DDBJ whole genome shotgun (WGS) entry which is preliminary data.</text>
</comment>
<keyword evidence="3" id="KW-1185">Reference proteome</keyword>